<dbReference type="KEGG" id="scm:SCHCO_02502057"/>
<keyword evidence="1" id="KW-1133">Transmembrane helix</keyword>
<keyword evidence="1" id="KW-0812">Transmembrane</keyword>
<accession>D8Q5B9</accession>
<dbReference type="HOGENOM" id="CLU_044614_9_0_1"/>
<dbReference type="InParanoid" id="D8Q5B9"/>
<dbReference type="RefSeq" id="XP_003032282.1">
    <property type="nucleotide sequence ID" value="XM_003032236.1"/>
</dbReference>
<evidence type="ECO:0000313" key="3">
    <source>
        <dbReference type="Proteomes" id="UP000007431"/>
    </source>
</evidence>
<feature type="transmembrane region" description="Helical" evidence="1">
    <location>
        <begin position="240"/>
        <end position="266"/>
    </location>
</feature>
<dbReference type="GeneID" id="9589929"/>
<dbReference type="VEuPathDB" id="FungiDB:SCHCODRAFT_02502057"/>
<feature type="non-terminal residue" evidence="2">
    <location>
        <position position="352"/>
    </location>
</feature>
<keyword evidence="3" id="KW-1185">Reference proteome</keyword>
<keyword evidence="1" id="KW-0472">Membrane</keyword>
<proteinExistence type="predicted"/>
<feature type="transmembrane region" description="Helical" evidence="1">
    <location>
        <begin position="61"/>
        <end position="81"/>
    </location>
</feature>
<dbReference type="Proteomes" id="UP000007431">
    <property type="component" value="Unassembled WGS sequence"/>
</dbReference>
<evidence type="ECO:0000256" key="1">
    <source>
        <dbReference type="SAM" id="Phobius"/>
    </source>
</evidence>
<feature type="transmembrane region" description="Helical" evidence="1">
    <location>
        <begin position="174"/>
        <end position="191"/>
    </location>
</feature>
<reference evidence="2 3" key="1">
    <citation type="journal article" date="2010" name="Nat. Biotechnol.">
        <title>Genome sequence of the model mushroom Schizophyllum commune.</title>
        <authorList>
            <person name="Ohm R.A."/>
            <person name="de Jong J.F."/>
            <person name="Lugones L.G."/>
            <person name="Aerts A."/>
            <person name="Kothe E."/>
            <person name="Stajich J.E."/>
            <person name="de Vries R.P."/>
            <person name="Record E."/>
            <person name="Levasseur A."/>
            <person name="Baker S.E."/>
            <person name="Bartholomew K.A."/>
            <person name="Coutinho P.M."/>
            <person name="Erdmann S."/>
            <person name="Fowler T.J."/>
            <person name="Gathman A.C."/>
            <person name="Lombard V."/>
            <person name="Henrissat B."/>
            <person name="Knabe N."/>
            <person name="Kuees U."/>
            <person name="Lilly W.W."/>
            <person name="Lindquist E."/>
            <person name="Lucas S."/>
            <person name="Magnuson J.K."/>
            <person name="Piumi F."/>
            <person name="Raudaskoski M."/>
            <person name="Salamov A."/>
            <person name="Schmutz J."/>
            <person name="Schwarze F.W.M.R."/>
            <person name="vanKuyk P.A."/>
            <person name="Horton J.S."/>
            <person name="Grigoriev I.V."/>
            <person name="Woesten H.A.B."/>
        </authorList>
    </citation>
    <scope>NUCLEOTIDE SEQUENCE [LARGE SCALE GENOMIC DNA]</scope>
    <source>
        <strain evidence="3">H4-8 / FGSC 9210</strain>
    </source>
</reference>
<dbReference type="OMA" id="LEWMNIA"/>
<dbReference type="AlphaFoldDB" id="D8Q5B9"/>
<feature type="transmembrane region" description="Helical" evidence="1">
    <location>
        <begin position="211"/>
        <end position="234"/>
    </location>
</feature>
<name>D8Q5B9_SCHCM</name>
<feature type="transmembrane region" description="Helical" evidence="1">
    <location>
        <begin position="29"/>
        <end position="49"/>
    </location>
</feature>
<dbReference type="OrthoDB" id="2744793at2759"/>
<dbReference type="EMBL" id="GL377306">
    <property type="protein sequence ID" value="EFI97379.1"/>
    <property type="molecule type" value="Genomic_DNA"/>
</dbReference>
<sequence>MASVAPYNPLATGDVLEMQWIFMRTALDFLFFGECIQAALFVAAGSALAHHERRSRWLTSAIVTLFISSTIAVVATDRYYLLQVPPYVIVPNDPANLVTRLNIVSTLAWRYNYLVSDAIVIWRAWVLWPDNLLVKIILLSGMCGSIAGIVLEYVWSLHTVESTIKSLALTIPEVYINLSATILVGIQAWSYQRNIKPSFSPWTRMTQVQRVLLLLVESGFLYVLIWAFFLIIILLELPSFPYFIIGSIYHDIAGIYPTFIILVVGLQRSATETLLDPQASHTIHFANADPQALAVDEATAQDITTDVGIVSEWSPSSQSTRFSETGQDATRKGWCEEEIVMTPMTSSSQRSH</sequence>
<organism evidence="3">
    <name type="scientific">Schizophyllum commune (strain H4-8 / FGSC 9210)</name>
    <name type="common">Split gill fungus</name>
    <dbReference type="NCBI Taxonomy" id="578458"/>
    <lineage>
        <taxon>Eukaryota</taxon>
        <taxon>Fungi</taxon>
        <taxon>Dikarya</taxon>
        <taxon>Basidiomycota</taxon>
        <taxon>Agaricomycotina</taxon>
        <taxon>Agaricomycetes</taxon>
        <taxon>Agaricomycetidae</taxon>
        <taxon>Agaricales</taxon>
        <taxon>Schizophyllaceae</taxon>
        <taxon>Schizophyllum</taxon>
    </lineage>
</organism>
<evidence type="ECO:0000313" key="2">
    <source>
        <dbReference type="EMBL" id="EFI97379.1"/>
    </source>
</evidence>
<feature type="transmembrane region" description="Helical" evidence="1">
    <location>
        <begin position="132"/>
        <end position="154"/>
    </location>
</feature>
<gene>
    <name evidence="2" type="ORF">SCHCODRAFT_109167</name>
</gene>
<protein>
    <submittedName>
        <fullName evidence="2">Uncharacterized protein</fullName>
    </submittedName>
</protein>